<evidence type="ECO:0000313" key="1">
    <source>
        <dbReference type="EMBL" id="KAF6789046.1"/>
    </source>
</evidence>
<comment type="caution">
    <text evidence="1">The sequence shown here is derived from an EMBL/GenBank/DDBJ whole genome shotgun (WGS) entry which is preliminary data.</text>
</comment>
<dbReference type="EMBL" id="WIGN01000544">
    <property type="protein sequence ID" value="KAF6789046.1"/>
    <property type="molecule type" value="Genomic_DNA"/>
</dbReference>
<sequence length="121" mass="13384">MKCVSMAPGKFRAAEGDRITSRRAAKTGAWLASSPSGWKAREQAELEGFEKPLSRLHGLGIKLSNIKRHNFLVRDGHGVVLVDFESGEARLPDPGARGRDECPREKSESFVLTNWDRPALL</sequence>
<organism evidence="1 2">
    <name type="scientific">Colletotrichum sojae</name>
    <dbReference type="NCBI Taxonomy" id="2175907"/>
    <lineage>
        <taxon>Eukaryota</taxon>
        <taxon>Fungi</taxon>
        <taxon>Dikarya</taxon>
        <taxon>Ascomycota</taxon>
        <taxon>Pezizomycotina</taxon>
        <taxon>Sordariomycetes</taxon>
        <taxon>Hypocreomycetidae</taxon>
        <taxon>Glomerellales</taxon>
        <taxon>Glomerellaceae</taxon>
        <taxon>Colletotrichum</taxon>
        <taxon>Colletotrichum orchidearum species complex</taxon>
    </lineage>
</organism>
<proteinExistence type="predicted"/>
<keyword evidence="2" id="KW-1185">Reference proteome</keyword>
<accession>A0A8H6IPC2</accession>
<evidence type="ECO:0008006" key="3">
    <source>
        <dbReference type="Google" id="ProtNLM"/>
    </source>
</evidence>
<protein>
    <recommendedName>
        <fullName evidence="3">Protein kinase domain-containing protein</fullName>
    </recommendedName>
</protein>
<gene>
    <name evidence="1" type="ORF">CSOJ01_14867</name>
</gene>
<name>A0A8H6IPC2_9PEZI</name>
<evidence type="ECO:0000313" key="2">
    <source>
        <dbReference type="Proteomes" id="UP000652219"/>
    </source>
</evidence>
<dbReference type="AlphaFoldDB" id="A0A8H6IPC2"/>
<reference evidence="1 2" key="1">
    <citation type="journal article" date="2020" name="Phytopathology">
        <title>Genome Sequence Resources of Colletotrichum truncatum, C. plurivorum, C. musicola, and C. sojae: Four Species Pathogenic to Soybean (Glycine max).</title>
        <authorList>
            <person name="Rogerio F."/>
            <person name="Boufleur T.R."/>
            <person name="Ciampi-Guillardi M."/>
            <person name="Sukno S.A."/>
            <person name="Thon M.R."/>
            <person name="Massola Junior N.S."/>
            <person name="Baroncelli R."/>
        </authorList>
    </citation>
    <scope>NUCLEOTIDE SEQUENCE [LARGE SCALE GENOMIC DNA]</scope>
    <source>
        <strain evidence="1 2">LFN0009</strain>
    </source>
</reference>
<dbReference type="Proteomes" id="UP000652219">
    <property type="component" value="Unassembled WGS sequence"/>
</dbReference>